<evidence type="ECO:0000256" key="8">
    <source>
        <dbReference type="ARBA" id="ARBA00023288"/>
    </source>
</evidence>
<keyword evidence="3 9" id="KW-0547">Nucleotide-binding</keyword>
<feature type="binding site" evidence="10">
    <location>
        <position position="49"/>
    </location>
    <ligand>
        <name>Mg(2+)</name>
        <dbReference type="ChEBI" id="CHEBI:18420"/>
    </ligand>
</feature>
<dbReference type="PANTHER" id="PTHR10218:SF193">
    <property type="entry name" value="GUANINE NUCLEOTIDE-BINDING PROTEIN ALPHA-8 SUBUNIT"/>
    <property type="match status" value="1"/>
</dbReference>
<accession>D8LBA2</accession>
<dbReference type="OMA" id="EYTGLNN"/>
<feature type="binding site" evidence="9">
    <location>
        <begin position="268"/>
        <end position="271"/>
    </location>
    <ligand>
        <name>GTP</name>
        <dbReference type="ChEBI" id="CHEBI:37565"/>
    </ligand>
</feature>
<dbReference type="GO" id="GO:0005525">
    <property type="term" value="F:GTP binding"/>
    <property type="evidence" value="ECO:0007669"/>
    <property type="project" value="UniProtKB-KW"/>
</dbReference>
<evidence type="ECO:0000256" key="10">
    <source>
        <dbReference type="PIRSR" id="PIRSR601019-2"/>
    </source>
</evidence>
<name>D8LBA2_ECTSI</name>
<dbReference type="SUPFAM" id="SSF47895">
    <property type="entry name" value="Transducin (alpha subunit), insertion domain"/>
    <property type="match status" value="1"/>
</dbReference>
<evidence type="ECO:0000313" key="12">
    <source>
        <dbReference type="Proteomes" id="UP000002630"/>
    </source>
</evidence>
<dbReference type="InterPro" id="IPR011025">
    <property type="entry name" value="GproteinA_insert"/>
</dbReference>
<feature type="binding site" evidence="9">
    <location>
        <position position="327"/>
    </location>
    <ligand>
        <name>GTP</name>
        <dbReference type="ChEBI" id="CHEBI:37565"/>
    </ligand>
</feature>
<dbReference type="InterPro" id="IPR001019">
    <property type="entry name" value="Gprotein_alpha_su"/>
</dbReference>
<evidence type="ECO:0000256" key="5">
    <source>
        <dbReference type="ARBA" id="ARBA00023134"/>
    </source>
</evidence>
<evidence type="ECO:0000256" key="4">
    <source>
        <dbReference type="ARBA" id="ARBA00022842"/>
    </source>
</evidence>
<dbReference type="Pfam" id="PF00503">
    <property type="entry name" value="G-alpha"/>
    <property type="match status" value="1"/>
</dbReference>
<dbReference type="EMBL" id="FN649726">
    <property type="protein sequence ID" value="CBN76611.1"/>
    <property type="molecule type" value="Genomic_DNA"/>
</dbReference>
<keyword evidence="1" id="KW-0519">Myristate</keyword>
<evidence type="ECO:0000256" key="3">
    <source>
        <dbReference type="ARBA" id="ARBA00022741"/>
    </source>
</evidence>
<dbReference type="SUPFAM" id="SSF52540">
    <property type="entry name" value="P-loop containing nucleoside triphosphate hydrolases"/>
    <property type="match status" value="1"/>
</dbReference>
<dbReference type="PRINTS" id="PR00318">
    <property type="entry name" value="GPROTEINA"/>
</dbReference>
<feature type="binding site" evidence="9">
    <location>
        <begin position="199"/>
        <end position="203"/>
    </location>
    <ligand>
        <name>GTP</name>
        <dbReference type="ChEBI" id="CHEBI:37565"/>
    </ligand>
</feature>
<feature type="binding site" evidence="9">
    <location>
        <begin position="45"/>
        <end position="50"/>
    </location>
    <ligand>
        <name>GTP</name>
        <dbReference type="ChEBI" id="CHEBI:37565"/>
    </ligand>
</feature>
<keyword evidence="7" id="KW-0807">Transducer</keyword>
<dbReference type="EMBL" id="FN647682">
    <property type="protein sequence ID" value="CBN76611.1"/>
    <property type="molecule type" value="Genomic_DNA"/>
</dbReference>
<dbReference type="STRING" id="2880.D8LBA2"/>
<keyword evidence="2 10" id="KW-0479">Metal-binding</keyword>
<organism evidence="11 12">
    <name type="scientific">Ectocarpus siliculosus</name>
    <name type="common">Brown alga</name>
    <name type="synonym">Conferva siliculosa</name>
    <dbReference type="NCBI Taxonomy" id="2880"/>
    <lineage>
        <taxon>Eukaryota</taxon>
        <taxon>Sar</taxon>
        <taxon>Stramenopiles</taxon>
        <taxon>Ochrophyta</taxon>
        <taxon>PX clade</taxon>
        <taxon>Phaeophyceae</taxon>
        <taxon>Ectocarpales</taxon>
        <taxon>Ectocarpaceae</taxon>
        <taxon>Ectocarpus</taxon>
    </lineage>
</organism>
<dbReference type="CDD" id="cd00066">
    <property type="entry name" value="G-alpha"/>
    <property type="match status" value="1"/>
</dbReference>
<keyword evidence="8" id="KW-0449">Lipoprotein</keyword>
<dbReference type="OrthoDB" id="5817230at2759"/>
<keyword evidence="4 10" id="KW-0460">Magnesium</keyword>
<evidence type="ECO:0000256" key="7">
    <source>
        <dbReference type="ARBA" id="ARBA00023224"/>
    </source>
</evidence>
<gene>
    <name evidence="11" type="primary">GPA4</name>
    <name evidence="11" type="ORF">Esi_0000_0337</name>
</gene>
<dbReference type="InParanoid" id="D8LBA2"/>
<dbReference type="GO" id="GO:0046872">
    <property type="term" value="F:metal ion binding"/>
    <property type="evidence" value="ECO:0007669"/>
    <property type="project" value="UniProtKB-KW"/>
</dbReference>
<dbReference type="GO" id="GO:0007188">
    <property type="term" value="P:adenylate cyclase-modulating G protein-coupled receptor signaling pathway"/>
    <property type="evidence" value="ECO:0007669"/>
    <property type="project" value="TreeGrafter"/>
</dbReference>
<dbReference type="SMART" id="SM00275">
    <property type="entry name" value="G_alpha"/>
    <property type="match status" value="1"/>
</dbReference>
<dbReference type="GO" id="GO:0003924">
    <property type="term" value="F:GTPase activity"/>
    <property type="evidence" value="ECO:0007669"/>
    <property type="project" value="InterPro"/>
</dbReference>
<dbReference type="GO" id="GO:0031683">
    <property type="term" value="F:G-protein beta/gamma-subunit complex binding"/>
    <property type="evidence" value="ECO:0007669"/>
    <property type="project" value="InterPro"/>
</dbReference>
<keyword evidence="5 9" id="KW-0342">GTP-binding</keyword>
<evidence type="ECO:0000313" key="11">
    <source>
        <dbReference type="EMBL" id="CBN76611.1"/>
    </source>
</evidence>
<dbReference type="GO" id="GO:0005737">
    <property type="term" value="C:cytoplasm"/>
    <property type="evidence" value="ECO:0007669"/>
    <property type="project" value="TreeGrafter"/>
</dbReference>
<dbReference type="eggNOG" id="KOG0082">
    <property type="taxonomic scope" value="Eukaryota"/>
</dbReference>
<evidence type="ECO:0000256" key="6">
    <source>
        <dbReference type="ARBA" id="ARBA00023139"/>
    </source>
</evidence>
<dbReference type="AlphaFoldDB" id="D8LBA2"/>
<dbReference type="Gene3D" id="1.10.400.10">
    <property type="entry name" value="GI Alpha 1, domain 2-like"/>
    <property type="match status" value="1"/>
</dbReference>
<keyword evidence="6" id="KW-0564">Palmitate</keyword>
<dbReference type="GO" id="GO:0001664">
    <property type="term" value="F:G protein-coupled receptor binding"/>
    <property type="evidence" value="ECO:0007669"/>
    <property type="project" value="TreeGrafter"/>
</dbReference>
<dbReference type="GO" id="GO:0005834">
    <property type="term" value="C:heterotrimeric G-protein complex"/>
    <property type="evidence" value="ECO:0007669"/>
    <property type="project" value="TreeGrafter"/>
</dbReference>
<dbReference type="InterPro" id="IPR027417">
    <property type="entry name" value="P-loop_NTPase"/>
</dbReference>
<sequence>MGCSSSVPEEAKVSASVDQQLGEYNKMRAENSRNHFKILLLGAGESGKSTVLKQVKMIYRGRIADDDLQQCVMAIRKNSIECMQGVLRAMDTFEITLGLAENAPRKKRVREFAEEGVFTPAVADDIASLWADPGVREAYGRQSEYWLLDGASYYFDNALRLGQADFVPTDEDVIMTRIRTTGIDTTDFTEPPYMYSVVDVGGQRNERRKWIHCFDNVRCVVFLVGLNGYDQRLFEDSSINKMRESLNLFRQVVSNPIFRSTPIFLFLNKKDLFETMVKNTPLSVCFPEFPGPENDVHAALEYVQAEYSKILEEAVPGKELHAHVVAARVRMDMKVAWGDVKEQLKRMNSRKKMGKSGAISTPKL</sequence>
<evidence type="ECO:0000256" key="2">
    <source>
        <dbReference type="ARBA" id="ARBA00022723"/>
    </source>
</evidence>
<dbReference type="PROSITE" id="PS51882">
    <property type="entry name" value="G_ALPHA"/>
    <property type="match status" value="1"/>
</dbReference>
<protein>
    <submittedName>
        <fullName evidence="11">GPA4, alpha subunit of a heterotrimeric G protein</fullName>
    </submittedName>
</protein>
<evidence type="ECO:0000256" key="9">
    <source>
        <dbReference type="PIRSR" id="PIRSR601019-1"/>
    </source>
</evidence>
<keyword evidence="12" id="KW-1185">Reference proteome</keyword>
<proteinExistence type="predicted"/>
<evidence type="ECO:0000256" key="1">
    <source>
        <dbReference type="ARBA" id="ARBA00022707"/>
    </source>
</evidence>
<dbReference type="FunFam" id="3.40.50.300:FF:003800">
    <property type="entry name" value="Guanine nucleotide-binding protein G(k) subunit alpha"/>
    <property type="match status" value="1"/>
</dbReference>
<dbReference type="PANTHER" id="PTHR10218">
    <property type="entry name" value="GTP-BINDING PROTEIN ALPHA SUBUNIT"/>
    <property type="match status" value="1"/>
</dbReference>
<feature type="binding site" evidence="10">
    <location>
        <position position="180"/>
    </location>
    <ligand>
        <name>Mg(2+)</name>
        <dbReference type="ChEBI" id="CHEBI:18420"/>
    </ligand>
</feature>
<dbReference type="Gene3D" id="3.40.50.300">
    <property type="entry name" value="P-loop containing nucleotide triphosphate hydrolases"/>
    <property type="match status" value="1"/>
</dbReference>
<reference evidence="11 12" key="1">
    <citation type="journal article" date="2010" name="Nature">
        <title>The Ectocarpus genome and the independent evolution of multicellularity in brown algae.</title>
        <authorList>
            <person name="Cock J.M."/>
            <person name="Sterck L."/>
            <person name="Rouze P."/>
            <person name="Scornet D."/>
            <person name="Allen A.E."/>
            <person name="Amoutzias G."/>
            <person name="Anthouard V."/>
            <person name="Artiguenave F."/>
            <person name="Aury J.M."/>
            <person name="Badger J.H."/>
            <person name="Beszteri B."/>
            <person name="Billiau K."/>
            <person name="Bonnet E."/>
            <person name="Bothwell J.H."/>
            <person name="Bowler C."/>
            <person name="Boyen C."/>
            <person name="Brownlee C."/>
            <person name="Carrano C.J."/>
            <person name="Charrier B."/>
            <person name="Cho G.Y."/>
            <person name="Coelho S.M."/>
            <person name="Collen J."/>
            <person name="Corre E."/>
            <person name="Da Silva C."/>
            <person name="Delage L."/>
            <person name="Delaroque N."/>
            <person name="Dittami S.M."/>
            <person name="Doulbeau S."/>
            <person name="Elias M."/>
            <person name="Farnham G."/>
            <person name="Gachon C.M."/>
            <person name="Gschloessl B."/>
            <person name="Heesch S."/>
            <person name="Jabbari K."/>
            <person name="Jubin C."/>
            <person name="Kawai H."/>
            <person name="Kimura K."/>
            <person name="Kloareg B."/>
            <person name="Kupper F.C."/>
            <person name="Lang D."/>
            <person name="Le Bail A."/>
            <person name="Leblanc C."/>
            <person name="Lerouge P."/>
            <person name="Lohr M."/>
            <person name="Lopez P.J."/>
            <person name="Martens C."/>
            <person name="Maumus F."/>
            <person name="Michel G."/>
            <person name="Miranda-Saavedra D."/>
            <person name="Morales J."/>
            <person name="Moreau H."/>
            <person name="Motomura T."/>
            <person name="Nagasato C."/>
            <person name="Napoli C.A."/>
            <person name="Nelson D.R."/>
            <person name="Nyvall-Collen P."/>
            <person name="Peters A.F."/>
            <person name="Pommier C."/>
            <person name="Potin P."/>
            <person name="Poulain J."/>
            <person name="Quesneville H."/>
            <person name="Read B."/>
            <person name="Rensing S.A."/>
            <person name="Ritter A."/>
            <person name="Rousvoal S."/>
            <person name="Samanta M."/>
            <person name="Samson G."/>
            <person name="Schroeder D.C."/>
            <person name="Segurens B."/>
            <person name="Strittmatter M."/>
            <person name="Tonon T."/>
            <person name="Tregear J.W."/>
            <person name="Valentin K."/>
            <person name="von Dassow P."/>
            <person name="Yamagishi T."/>
            <person name="Van de Peer Y."/>
            <person name="Wincker P."/>
        </authorList>
    </citation>
    <scope>NUCLEOTIDE SEQUENCE [LARGE SCALE GENOMIC DNA]</scope>
    <source>
        <strain evidence="12">Ec32 / CCAP1310/4</strain>
    </source>
</reference>
<dbReference type="Proteomes" id="UP000002630">
    <property type="component" value="Linkage Group LG01"/>
</dbReference>